<dbReference type="Gene3D" id="3.30.565.10">
    <property type="entry name" value="Histidine kinase-like ATPase, C-terminal domain"/>
    <property type="match status" value="1"/>
</dbReference>
<keyword evidence="5" id="KW-1185">Reference proteome</keyword>
<dbReference type="EC" id="2.7.11.1" evidence="4"/>
<organism evidence="4 5">
    <name type="scientific">Thermogutta terrifontis</name>
    <dbReference type="NCBI Taxonomy" id="1331910"/>
    <lineage>
        <taxon>Bacteria</taxon>
        <taxon>Pseudomonadati</taxon>
        <taxon>Planctomycetota</taxon>
        <taxon>Planctomycetia</taxon>
        <taxon>Pirellulales</taxon>
        <taxon>Thermoguttaceae</taxon>
        <taxon>Thermogutta</taxon>
    </lineage>
</organism>
<keyword evidence="1" id="KW-0723">Serine/threonine-protein kinase</keyword>
<dbReference type="RefSeq" id="WP_095413710.1">
    <property type="nucleotide sequence ID" value="NZ_CP018477.1"/>
</dbReference>
<feature type="region of interest" description="Disordered" evidence="2">
    <location>
        <begin position="144"/>
        <end position="163"/>
    </location>
</feature>
<protein>
    <submittedName>
        <fullName evidence="4">Serine-protein kinase RsbW</fullName>
        <ecNumber evidence="4">2.7.11.1</ecNumber>
    </submittedName>
</protein>
<dbReference type="InterPro" id="IPR036890">
    <property type="entry name" value="HATPase_C_sf"/>
</dbReference>
<dbReference type="GO" id="GO:0004674">
    <property type="term" value="F:protein serine/threonine kinase activity"/>
    <property type="evidence" value="ECO:0007669"/>
    <property type="project" value="UniProtKB-KW"/>
</dbReference>
<name>A0A286RAE3_9BACT</name>
<dbReference type="EMBL" id="CP018477">
    <property type="protein sequence ID" value="ASV72936.1"/>
    <property type="molecule type" value="Genomic_DNA"/>
</dbReference>
<reference evidence="4 5" key="1">
    <citation type="journal article" name="Front. Microbiol.">
        <title>Sugar Metabolism of the First Thermophilic Planctomycete Thermogutta terrifontis: Comparative Genomic and Transcriptomic Approaches.</title>
        <authorList>
            <person name="Elcheninov A.G."/>
            <person name="Menzel P."/>
            <person name="Gudbergsdottir S.R."/>
            <person name="Slesarev A.I."/>
            <person name="Kadnikov V.V."/>
            <person name="Krogh A."/>
            <person name="Bonch-Osmolovskaya E.A."/>
            <person name="Peng X."/>
            <person name="Kublanov I.V."/>
        </authorList>
    </citation>
    <scope>NUCLEOTIDE SEQUENCE [LARGE SCALE GENOMIC DNA]</scope>
    <source>
        <strain evidence="4 5">R1</strain>
    </source>
</reference>
<keyword evidence="4" id="KW-0808">Transferase</keyword>
<keyword evidence="4" id="KW-0418">Kinase</keyword>
<dbReference type="Proteomes" id="UP000215086">
    <property type="component" value="Chromosome"/>
</dbReference>
<proteinExistence type="predicted"/>
<accession>A0A286RAE3</accession>
<gene>
    <name evidence="4" type="ORF">THTE_0334</name>
</gene>
<evidence type="ECO:0000256" key="1">
    <source>
        <dbReference type="ARBA" id="ARBA00022527"/>
    </source>
</evidence>
<dbReference type="OrthoDB" id="9792240at2"/>
<dbReference type="AlphaFoldDB" id="A0A286RAE3"/>
<sequence>MMASSDTLDWSEQIVIASTCEDAQRVIGRILDELRQAGWHQDDIFAVHLALEESLSNAIKHGNRGDPRKKVTISYRLYPHKIDLQVADEGQGFDPAAVPDPTLPENINSTSGRGLCLIRGFMDRVLFKEGGRVIWMERCRHHGTTEGPVAENRPQSNRTRPAC</sequence>
<dbReference type="InterPro" id="IPR003594">
    <property type="entry name" value="HATPase_dom"/>
</dbReference>
<evidence type="ECO:0000313" key="4">
    <source>
        <dbReference type="EMBL" id="ASV72936.1"/>
    </source>
</evidence>
<dbReference type="Pfam" id="PF13581">
    <property type="entry name" value="HATPase_c_2"/>
    <property type="match status" value="1"/>
</dbReference>
<dbReference type="InterPro" id="IPR050267">
    <property type="entry name" value="Anti-sigma-factor_SerPK"/>
</dbReference>
<dbReference type="CDD" id="cd16936">
    <property type="entry name" value="HATPase_RsbW-like"/>
    <property type="match status" value="1"/>
</dbReference>
<feature type="compositionally biased region" description="Polar residues" evidence="2">
    <location>
        <begin position="153"/>
        <end position="163"/>
    </location>
</feature>
<evidence type="ECO:0000259" key="3">
    <source>
        <dbReference type="Pfam" id="PF13581"/>
    </source>
</evidence>
<dbReference type="PANTHER" id="PTHR35526:SF3">
    <property type="entry name" value="ANTI-SIGMA-F FACTOR RSBW"/>
    <property type="match status" value="1"/>
</dbReference>
<feature type="domain" description="Histidine kinase/HSP90-like ATPase" evidence="3">
    <location>
        <begin position="17"/>
        <end position="136"/>
    </location>
</feature>
<evidence type="ECO:0000256" key="2">
    <source>
        <dbReference type="SAM" id="MobiDB-lite"/>
    </source>
</evidence>
<dbReference type="SUPFAM" id="SSF55874">
    <property type="entry name" value="ATPase domain of HSP90 chaperone/DNA topoisomerase II/histidine kinase"/>
    <property type="match status" value="1"/>
</dbReference>
<dbReference type="KEGG" id="ttf:THTE_0334"/>
<evidence type="ECO:0000313" key="5">
    <source>
        <dbReference type="Proteomes" id="UP000215086"/>
    </source>
</evidence>
<dbReference type="PANTHER" id="PTHR35526">
    <property type="entry name" value="ANTI-SIGMA-F FACTOR RSBW-RELATED"/>
    <property type="match status" value="1"/>
</dbReference>